<evidence type="ECO:0000259" key="2">
    <source>
        <dbReference type="PROSITE" id="PS50206"/>
    </source>
</evidence>
<accession>A0A1H3MGX3</accession>
<dbReference type="GeneID" id="78125533"/>
<keyword evidence="1" id="KW-0560">Oxidoreductase</keyword>
<dbReference type="STRING" id="576131.SAMN05444486_103590"/>
<dbReference type="PANTHER" id="PTHR13847">
    <property type="entry name" value="SARCOSINE DEHYDROGENASE-RELATED"/>
    <property type="match status" value="1"/>
</dbReference>
<dbReference type="GO" id="GO:0005737">
    <property type="term" value="C:cytoplasm"/>
    <property type="evidence" value="ECO:0007669"/>
    <property type="project" value="TreeGrafter"/>
</dbReference>
<dbReference type="Gene3D" id="3.50.50.60">
    <property type="entry name" value="FAD/NAD(P)-binding domain"/>
    <property type="match status" value="1"/>
</dbReference>
<dbReference type="EMBL" id="FNPR01000003">
    <property type="protein sequence ID" value="SDY75594.1"/>
    <property type="molecule type" value="Genomic_DNA"/>
</dbReference>
<dbReference type="RefSeq" id="WP_089893262.1">
    <property type="nucleotide sequence ID" value="NZ_CALJFH010000001.1"/>
</dbReference>
<reference evidence="3 4" key="1">
    <citation type="submission" date="2016-10" db="EMBL/GenBank/DDBJ databases">
        <authorList>
            <person name="de Groot N.N."/>
        </authorList>
    </citation>
    <scope>NUCLEOTIDE SEQUENCE [LARGE SCALE GENOMIC DNA]</scope>
    <source>
        <strain evidence="3 4">DSM 24677</strain>
    </source>
</reference>
<sequence>MRRIFSDHAYSDDRTAKSYWSQTVSDEALKRPQLTGAQTADVAVIGAGFTGLSAALALAEQGISVTVLDAGFPGWGASGRNGGFCCLGGAKASDKMLDRKHGKPARLAYRRAEADAVRHVATQLERHQIEADTHSNGETQLAHKASIQFDDDARAIEENYGVTPTLHSKQELPALGMSGHFHSAITTPVGFGLNPRKYLAGLLKAAETAGVKIFGQSPVSKIDRAQAYSLKTPQGTLAAEQLIIATNGYSSEDVPTWMAARYMPAQSSVLVTRELTDTEIASGWSSDQAAYDSRTLLHYFRLMPNRRFLFGMRGGLMSSKSAETRNKRKIRADFEAMFPAWAEVETPFYWSGMVCLSTGLTPFAGPIPEMPGAYAGFAYHGNGVAMGSYTGALLADQVLGARKLQTPKLMLQPPKRFPLGPARRALMYGIYAGAALKDL</sequence>
<protein>
    <submittedName>
        <fullName evidence="3">Glycine/D-amino acid oxidase</fullName>
    </submittedName>
</protein>
<name>A0A1H3MGX3_9RHOB</name>
<dbReference type="PROSITE" id="PS50206">
    <property type="entry name" value="RHODANESE_3"/>
    <property type="match status" value="1"/>
</dbReference>
<dbReference type="AlphaFoldDB" id="A0A1H3MGX3"/>
<organism evidence="3 4">
    <name type="scientific">Lentibacter algarum</name>
    <dbReference type="NCBI Taxonomy" id="576131"/>
    <lineage>
        <taxon>Bacteria</taxon>
        <taxon>Pseudomonadati</taxon>
        <taxon>Pseudomonadota</taxon>
        <taxon>Alphaproteobacteria</taxon>
        <taxon>Rhodobacterales</taxon>
        <taxon>Roseobacteraceae</taxon>
        <taxon>Lentibacter</taxon>
    </lineage>
</organism>
<dbReference type="InterPro" id="IPR036188">
    <property type="entry name" value="FAD/NAD-bd_sf"/>
</dbReference>
<evidence type="ECO:0000313" key="3">
    <source>
        <dbReference type="EMBL" id="SDY75594.1"/>
    </source>
</evidence>
<gene>
    <name evidence="3" type="ORF">SAMN05444486_103590</name>
</gene>
<dbReference type="InterPro" id="IPR006076">
    <property type="entry name" value="FAD-dep_OxRdtase"/>
</dbReference>
<dbReference type="InterPro" id="IPR001763">
    <property type="entry name" value="Rhodanese-like_dom"/>
</dbReference>
<dbReference type="SUPFAM" id="SSF51905">
    <property type="entry name" value="FAD/NAD(P)-binding domain"/>
    <property type="match status" value="1"/>
</dbReference>
<dbReference type="Proteomes" id="UP000199026">
    <property type="component" value="Unassembled WGS sequence"/>
</dbReference>
<evidence type="ECO:0000256" key="1">
    <source>
        <dbReference type="ARBA" id="ARBA00023002"/>
    </source>
</evidence>
<proteinExistence type="predicted"/>
<dbReference type="Pfam" id="PF01266">
    <property type="entry name" value="DAO"/>
    <property type="match status" value="1"/>
</dbReference>
<keyword evidence="4" id="KW-1185">Reference proteome</keyword>
<evidence type="ECO:0000313" key="4">
    <source>
        <dbReference type="Proteomes" id="UP000199026"/>
    </source>
</evidence>
<dbReference type="PANTHER" id="PTHR13847:SF281">
    <property type="entry name" value="FAD DEPENDENT OXIDOREDUCTASE DOMAIN-CONTAINING PROTEIN"/>
    <property type="match status" value="1"/>
</dbReference>
<feature type="domain" description="Rhodanese" evidence="2">
    <location>
        <begin position="48"/>
        <end position="84"/>
    </location>
</feature>
<dbReference type="Gene3D" id="3.30.9.10">
    <property type="entry name" value="D-Amino Acid Oxidase, subunit A, domain 2"/>
    <property type="match status" value="1"/>
</dbReference>
<dbReference type="OrthoDB" id="9806601at2"/>
<dbReference type="GO" id="GO:0016491">
    <property type="term" value="F:oxidoreductase activity"/>
    <property type="evidence" value="ECO:0007669"/>
    <property type="project" value="UniProtKB-KW"/>
</dbReference>